<evidence type="ECO:0000259" key="1">
    <source>
        <dbReference type="Pfam" id="PF03184"/>
    </source>
</evidence>
<proteinExistence type="predicted"/>
<dbReference type="EMBL" id="BSXT01002304">
    <property type="protein sequence ID" value="GMF48276.1"/>
    <property type="molecule type" value="Genomic_DNA"/>
</dbReference>
<reference evidence="2" key="1">
    <citation type="submission" date="2023-04" db="EMBL/GenBank/DDBJ databases">
        <title>Phytophthora fragariaefolia NBRC 109709.</title>
        <authorList>
            <person name="Ichikawa N."/>
            <person name="Sato H."/>
            <person name="Tonouchi N."/>
        </authorList>
    </citation>
    <scope>NUCLEOTIDE SEQUENCE</scope>
    <source>
        <strain evidence="2">NBRC 109709</strain>
    </source>
</reference>
<feature type="domain" description="DDE-1" evidence="1">
    <location>
        <begin position="122"/>
        <end position="274"/>
    </location>
</feature>
<protein>
    <submittedName>
        <fullName evidence="2">Unnamed protein product</fullName>
    </submittedName>
</protein>
<dbReference type="OrthoDB" id="127176at2759"/>
<dbReference type="PANTHER" id="PTHR19303:SF57">
    <property type="entry name" value="HTH CENPB-TYPE DOMAIN-CONTAINING PROTEIN"/>
    <property type="match status" value="1"/>
</dbReference>
<evidence type="ECO:0000313" key="2">
    <source>
        <dbReference type="EMBL" id="GMF48276.1"/>
    </source>
</evidence>
<keyword evidence="3" id="KW-1185">Reference proteome</keyword>
<dbReference type="InterPro" id="IPR004875">
    <property type="entry name" value="DDE_SF_endonuclease_dom"/>
</dbReference>
<dbReference type="Proteomes" id="UP001165121">
    <property type="component" value="Unassembled WGS sequence"/>
</dbReference>
<dbReference type="PANTHER" id="PTHR19303">
    <property type="entry name" value="TRANSPOSON"/>
    <property type="match status" value="1"/>
</dbReference>
<name>A0A9W6XZH5_9STRA</name>
<sequence>MCQRICKRYDFTSQKPQKAKLPTAELLEKRAEFSIELWNKYSAWCPTTLFNVDETAINFDMPPTRFWAVKGRKDTARITKMTKHTGRMTAVLTVRGDGTFFIFKNSKTVYYIANTVVLYILGHKLPILFIIRGKLGGDIDRDELPHYPPGHYYTVQEHAWMDAVGWGFYVRNVLRHEIDGPAVLLLDNFDSHVSDKGQRVVVEETKAVVVPFPPNTTAVCQPLDVGVIGPLKAKLRSKFRGITGGTAKQKCLRAIESIIAAWEESAETTIIRSFEKAIPKYPEVLI</sequence>
<dbReference type="InterPro" id="IPR050863">
    <property type="entry name" value="CenT-Element_Derived"/>
</dbReference>
<organism evidence="2 3">
    <name type="scientific">Phytophthora fragariaefolia</name>
    <dbReference type="NCBI Taxonomy" id="1490495"/>
    <lineage>
        <taxon>Eukaryota</taxon>
        <taxon>Sar</taxon>
        <taxon>Stramenopiles</taxon>
        <taxon>Oomycota</taxon>
        <taxon>Peronosporomycetes</taxon>
        <taxon>Peronosporales</taxon>
        <taxon>Peronosporaceae</taxon>
        <taxon>Phytophthora</taxon>
    </lineage>
</organism>
<dbReference type="GO" id="GO:0005634">
    <property type="term" value="C:nucleus"/>
    <property type="evidence" value="ECO:0007669"/>
    <property type="project" value="TreeGrafter"/>
</dbReference>
<dbReference type="GO" id="GO:0003677">
    <property type="term" value="F:DNA binding"/>
    <property type="evidence" value="ECO:0007669"/>
    <property type="project" value="TreeGrafter"/>
</dbReference>
<gene>
    <name evidence="2" type="ORF">Pfra01_001858300</name>
</gene>
<evidence type="ECO:0000313" key="3">
    <source>
        <dbReference type="Proteomes" id="UP001165121"/>
    </source>
</evidence>
<dbReference type="Pfam" id="PF03184">
    <property type="entry name" value="DDE_1"/>
    <property type="match status" value="1"/>
</dbReference>
<accession>A0A9W6XZH5</accession>
<comment type="caution">
    <text evidence="2">The sequence shown here is derived from an EMBL/GenBank/DDBJ whole genome shotgun (WGS) entry which is preliminary data.</text>
</comment>
<dbReference type="AlphaFoldDB" id="A0A9W6XZH5"/>